<dbReference type="Proteomes" id="UP000005561">
    <property type="component" value="Unassembled WGS sequence"/>
</dbReference>
<keyword evidence="1" id="KW-0805">Transcription regulation</keyword>
<dbReference type="InterPro" id="IPR011711">
    <property type="entry name" value="GntR_C"/>
</dbReference>
<dbReference type="GO" id="GO:0003700">
    <property type="term" value="F:DNA-binding transcription factor activity"/>
    <property type="evidence" value="ECO:0007669"/>
    <property type="project" value="InterPro"/>
</dbReference>
<keyword evidence="2" id="KW-0238">DNA-binding</keyword>
<evidence type="ECO:0000313" key="5">
    <source>
        <dbReference type="EMBL" id="EET61481.1"/>
    </source>
</evidence>
<dbReference type="SUPFAM" id="SSF48008">
    <property type="entry name" value="GntR ligand-binding domain-like"/>
    <property type="match status" value="1"/>
</dbReference>
<organism evidence="5 6">
    <name type="scientific">Marvinbryantia formatexigens DSM 14469</name>
    <dbReference type="NCBI Taxonomy" id="478749"/>
    <lineage>
        <taxon>Bacteria</taxon>
        <taxon>Bacillati</taxon>
        <taxon>Bacillota</taxon>
        <taxon>Clostridia</taxon>
        <taxon>Lachnospirales</taxon>
        <taxon>Lachnospiraceae</taxon>
        <taxon>Marvinbryantia</taxon>
    </lineage>
</organism>
<dbReference type="PANTHER" id="PTHR43537">
    <property type="entry name" value="TRANSCRIPTIONAL REGULATOR, GNTR FAMILY"/>
    <property type="match status" value="1"/>
</dbReference>
<dbReference type="EMBL" id="ACCL02000006">
    <property type="protein sequence ID" value="EET61481.1"/>
    <property type="molecule type" value="Genomic_DNA"/>
</dbReference>
<dbReference type="GO" id="GO:0003677">
    <property type="term" value="F:DNA binding"/>
    <property type="evidence" value="ECO:0007669"/>
    <property type="project" value="UniProtKB-KW"/>
</dbReference>
<keyword evidence="3" id="KW-0804">Transcription</keyword>
<dbReference type="Pfam" id="PF07729">
    <property type="entry name" value="FCD"/>
    <property type="match status" value="1"/>
</dbReference>
<dbReference type="SMART" id="SM00895">
    <property type="entry name" value="FCD"/>
    <property type="match status" value="1"/>
</dbReference>
<proteinExistence type="predicted"/>
<feature type="domain" description="HTH gntR-type" evidence="4">
    <location>
        <begin position="15"/>
        <end position="82"/>
    </location>
</feature>
<evidence type="ECO:0000259" key="4">
    <source>
        <dbReference type="PROSITE" id="PS50949"/>
    </source>
</evidence>
<dbReference type="PROSITE" id="PS50949">
    <property type="entry name" value="HTH_GNTR"/>
    <property type="match status" value="1"/>
</dbReference>
<gene>
    <name evidence="5" type="ORF">BRYFOR_06656</name>
</gene>
<dbReference type="SMART" id="SM00345">
    <property type="entry name" value="HTH_GNTR"/>
    <property type="match status" value="1"/>
</dbReference>
<dbReference type="Gene3D" id="1.20.120.530">
    <property type="entry name" value="GntR ligand-binding domain-like"/>
    <property type="match status" value="1"/>
</dbReference>
<dbReference type="InterPro" id="IPR036388">
    <property type="entry name" value="WH-like_DNA-bd_sf"/>
</dbReference>
<dbReference type="eggNOG" id="COG1802">
    <property type="taxonomic scope" value="Bacteria"/>
</dbReference>
<accession>C6LCZ8</accession>
<dbReference type="STRING" id="168384.SAMN05660368_01592"/>
<evidence type="ECO:0000313" key="6">
    <source>
        <dbReference type="Proteomes" id="UP000005561"/>
    </source>
</evidence>
<dbReference type="RefSeq" id="WP_006861450.1">
    <property type="nucleotide sequence ID" value="NZ_ACCL02000006.1"/>
</dbReference>
<protein>
    <submittedName>
        <fullName evidence="5">Transcriptional regulator, GntR family</fullName>
    </submittedName>
</protein>
<evidence type="ECO:0000256" key="2">
    <source>
        <dbReference type="ARBA" id="ARBA00023125"/>
    </source>
</evidence>
<evidence type="ECO:0000256" key="3">
    <source>
        <dbReference type="ARBA" id="ARBA00023163"/>
    </source>
</evidence>
<keyword evidence="6" id="KW-1185">Reference proteome</keyword>
<dbReference type="PANTHER" id="PTHR43537:SF51">
    <property type="entry name" value="HTH-TYPE TRANSCRIPTIONAL REGULATOR LGOR-RELATED"/>
    <property type="match status" value="1"/>
</dbReference>
<dbReference type="InterPro" id="IPR036390">
    <property type="entry name" value="WH_DNA-bd_sf"/>
</dbReference>
<comment type="caution">
    <text evidence="5">The sequence shown here is derived from an EMBL/GenBank/DDBJ whole genome shotgun (WGS) entry which is preliminary data.</text>
</comment>
<evidence type="ECO:0000256" key="1">
    <source>
        <dbReference type="ARBA" id="ARBA00023015"/>
    </source>
</evidence>
<sequence length="224" mass="25192">MKTPTKTGKKAASTVTLKEQAYQAIREQILKNHLPSGTPLTEEQLSAALNISRTPIRAALQKLTYEKLTIQDATGHIFVSTITRKDVENLTVLRARIEPLAIELASFPIDAEKIELLKKDCSVQSALVKEHPEDDYRYAILDTQFHTDIAALCDNSILADTFNYLAPTVIRVHILTGTLNPYKETAIEEHLELIHYLERGKKDFAMLALKEHVMQVGNRIMTSL</sequence>
<dbReference type="Pfam" id="PF00392">
    <property type="entry name" value="GntR"/>
    <property type="match status" value="1"/>
</dbReference>
<dbReference type="InterPro" id="IPR008920">
    <property type="entry name" value="TF_FadR/GntR_C"/>
</dbReference>
<dbReference type="InterPro" id="IPR000524">
    <property type="entry name" value="Tscrpt_reg_HTH_GntR"/>
</dbReference>
<name>C6LCZ8_9FIRM</name>
<dbReference type="Gene3D" id="1.10.10.10">
    <property type="entry name" value="Winged helix-like DNA-binding domain superfamily/Winged helix DNA-binding domain"/>
    <property type="match status" value="1"/>
</dbReference>
<reference evidence="5" key="1">
    <citation type="submission" date="2009-07" db="EMBL/GenBank/DDBJ databases">
        <authorList>
            <person name="Weinstock G."/>
            <person name="Sodergren E."/>
            <person name="Clifton S."/>
            <person name="Fulton L."/>
            <person name="Fulton B."/>
            <person name="Courtney L."/>
            <person name="Fronick C."/>
            <person name="Harrison M."/>
            <person name="Strong C."/>
            <person name="Farmer C."/>
            <person name="Delahaunty K."/>
            <person name="Markovic C."/>
            <person name="Hall O."/>
            <person name="Minx P."/>
            <person name="Tomlinson C."/>
            <person name="Mitreva M."/>
            <person name="Nelson J."/>
            <person name="Hou S."/>
            <person name="Wollam A."/>
            <person name="Pepin K.H."/>
            <person name="Johnson M."/>
            <person name="Bhonagiri V."/>
            <person name="Nash W.E."/>
            <person name="Warren W."/>
            <person name="Chinwalla A."/>
            <person name="Mardis E.R."/>
            <person name="Wilson R.K."/>
        </authorList>
    </citation>
    <scope>NUCLEOTIDE SEQUENCE [LARGE SCALE GENOMIC DNA]</scope>
    <source>
        <strain evidence="5">DSM 14469</strain>
    </source>
</reference>
<dbReference type="SUPFAM" id="SSF46785">
    <property type="entry name" value="Winged helix' DNA-binding domain"/>
    <property type="match status" value="1"/>
</dbReference>
<dbReference type="OrthoDB" id="9799482at2"/>
<dbReference type="AlphaFoldDB" id="C6LCZ8"/>